<proteinExistence type="predicted"/>
<protein>
    <submittedName>
        <fullName evidence="2">Uncharacterized protein</fullName>
    </submittedName>
</protein>
<gene>
    <name evidence="2" type="ORF">LMG29542_00908</name>
</gene>
<evidence type="ECO:0000256" key="1">
    <source>
        <dbReference type="SAM" id="MobiDB-lite"/>
    </source>
</evidence>
<keyword evidence="3" id="KW-1185">Reference proteome</keyword>
<accession>A0A6J5D714</accession>
<dbReference type="RefSeq" id="WP_175225246.1">
    <property type="nucleotide sequence ID" value="NZ_CADIKH010000003.1"/>
</dbReference>
<sequence>MPKTPIIEELPAGPTEGGGGRPLPHRPGWAELPAGPDYAFAREAANELFRLRDRVHAMETQFLATRLRIHNPNIHEIPRVEALSRVGLPNELPEGGEFGGGGLGGGGVGYHPVPWPGELPPWEQLLARNLEAILQRLSAVEAGLSALNTKVNAGG</sequence>
<organism evidence="2 3">
    <name type="scientific">Paraburkholderia humisilvae</name>
    <dbReference type="NCBI Taxonomy" id="627669"/>
    <lineage>
        <taxon>Bacteria</taxon>
        <taxon>Pseudomonadati</taxon>
        <taxon>Pseudomonadota</taxon>
        <taxon>Betaproteobacteria</taxon>
        <taxon>Burkholderiales</taxon>
        <taxon>Burkholderiaceae</taxon>
        <taxon>Paraburkholderia</taxon>
    </lineage>
</organism>
<evidence type="ECO:0000313" key="2">
    <source>
        <dbReference type="EMBL" id="CAB3749171.1"/>
    </source>
</evidence>
<evidence type="ECO:0000313" key="3">
    <source>
        <dbReference type="Proteomes" id="UP000494363"/>
    </source>
</evidence>
<feature type="region of interest" description="Disordered" evidence="1">
    <location>
        <begin position="1"/>
        <end position="28"/>
    </location>
</feature>
<name>A0A6J5D714_9BURK</name>
<reference evidence="2 3" key="1">
    <citation type="submission" date="2020-04" db="EMBL/GenBank/DDBJ databases">
        <authorList>
            <person name="De Canck E."/>
        </authorList>
    </citation>
    <scope>NUCLEOTIDE SEQUENCE [LARGE SCALE GENOMIC DNA]</scope>
    <source>
        <strain evidence="2 3">LMG 29542</strain>
    </source>
</reference>
<dbReference type="Proteomes" id="UP000494363">
    <property type="component" value="Unassembled WGS sequence"/>
</dbReference>
<dbReference type="EMBL" id="CADIKH010000003">
    <property type="protein sequence ID" value="CAB3749171.1"/>
    <property type="molecule type" value="Genomic_DNA"/>
</dbReference>
<dbReference type="AlphaFoldDB" id="A0A6J5D714"/>